<dbReference type="Proteomes" id="UP000306888">
    <property type="component" value="Unassembled WGS sequence"/>
</dbReference>
<gene>
    <name evidence="1" type="ORF">E5347_07000</name>
</gene>
<sequence length="338" mass="40460">MLEDNRITNLKEFNYCTSKINKWYNKQSKLLTIVTNPYNTPLIFLNIIEDTLLAGKKILYVHNCNKYNKEIVNGLKQKSSIRYSNNHKDSESNIDFIDFKSVKDVRGAYDLCIIDDISCYSNISKEIIREYIENLYLFSKRIIVYSIERIVNMGMTFQISDLIRNEIFVEPRIITTRVRLDEDMPYTLYDYLMWFKSNNRKVIIYVPNEEKIEKLYNYYTKELEIDDVQVMKHFKKNSTIELENIYKYKNSVFIITNDIREYSIKEGNIDIVILFSEDKIYTYKRILYFCADVGKYMKDKKYGEVLLVGREITEDMDIAKEMARGYNKKIWEKGLLNY</sequence>
<dbReference type="OrthoDB" id="1933944at2"/>
<dbReference type="AlphaFoldDB" id="A0A4S2DK08"/>
<reference evidence="1 2" key="1">
    <citation type="submission" date="2019-04" db="EMBL/GenBank/DDBJ databases">
        <title>Microbes associate with the intestines of laboratory mice.</title>
        <authorList>
            <person name="Navarre W."/>
            <person name="Wong E."/>
            <person name="Huang K."/>
            <person name="Tropini C."/>
            <person name="Ng K."/>
            <person name="Yu B."/>
        </authorList>
    </citation>
    <scope>NUCLEOTIDE SEQUENCE [LARGE SCALE GENOMIC DNA]</scope>
    <source>
        <strain evidence="1 2">NM50_B9-20</strain>
    </source>
</reference>
<dbReference type="RefSeq" id="WP_136005889.1">
    <property type="nucleotide sequence ID" value="NZ_SRYR01000002.1"/>
</dbReference>
<evidence type="ECO:0000313" key="2">
    <source>
        <dbReference type="Proteomes" id="UP000306888"/>
    </source>
</evidence>
<dbReference type="SUPFAM" id="SSF52540">
    <property type="entry name" value="P-loop containing nucleoside triphosphate hydrolases"/>
    <property type="match status" value="1"/>
</dbReference>
<comment type="caution">
    <text evidence="1">The sequence shown here is derived from an EMBL/GenBank/DDBJ whole genome shotgun (WGS) entry which is preliminary data.</text>
</comment>
<accession>A0A4S2DK08</accession>
<dbReference type="InterPro" id="IPR027417">
    <property type="entry name" value="P-loop_NTPase"/>
</dbReference>
<organism evidence="1 2">
    <name type="scientific">Clostridium sartagoforme</name>
    <dbReference type="NCBI Taxonomy" id="84031"/>
    <lineage>
        <taxon>Bacteria</taxon>
        <taxon>Bacillati</taxon>
        <taxon>Bacillota</taxon>
        <taxon>Clostridia</taxon>
        <taxon>Eubacteriales</taxon>
        <taxon>Clostridiaceae</taxon>
        <taxon>Clostridium</taxon>
    </lineage>
</organism>
<evidence type="ECO:0008006" key="3">
    <source>
        <dbReference type="Google" id="ProtNLM"/>
    </source>
</evidence>
<dbReference type="EMBL" id="SRYR01000002">
    <property type="protein sequence ID" value="TGY42556.1"/>
    <property type="molecule type" value="Genomic_DNA"/>
</dbReference>
<evidence type="ECO:0000313" key="1">
    <source>
        <dbReference type="EMBL" id="TGY42556.1"/>
    </source>
</evidence>
<proteinExistence type="predicted"/>
<name>A0A4S2DK08_9CLOT</name>
<keyword evidence="2" id="KW-1185">Reference proteome</keyword>
<protein>
    <recommendedName>
        <fullName evidence="3">Comf operon protein A, DNA transporter ATPase</fullName>
    </recommendedName>
</protein>